<dbReference type="EMBL" id="DUZY01000007">
    <property type="protein sequence ID" value="DAD44865.1"/>
    <property type="molecule type" value="Genomic_DNA"/>
</dbReference>
<feature type="region of interest" description="Disordered" evidence="2">
    <location>
        <begin position="15"/>
        <end position="49"/>
    </location>
</feature>
<dbReference type="InterPro" id="IPR044785">
    <property type="entry name" value="RopGAP1-5"/>
</dbReference>
<feature type="compositionally biased region" description="Acidic residues" evidence="2">
    <location>
        <begin position="31"/>
        <end position="45"/>
    </location>
</feature>
<dbReference type="Proteomes" id="UP000607653">
    <property type="component" value="Unassembled WGS sequence"/>
</dbReference>
<dbReference type="AlphaFoldDB" id="A0A822ZMZ8"/>
<comment type="caution">
    <text evidence="3">The sequence shown here is derived from an EMBL/GenBank/DDBJ whole genome shotgun (WGS) entry which is preliminary data.</text>
</comment>
<organism evidence="3 4">
    <name type="scientific">Nelumbo nucifera</name>
    <name type="common">Sacred lotus</name>
    <dbReference type="NCBI Taxonomy" id="4432"/>
    <lineage>
        <taxon>Eukaryota</taxon>
        <taxon>Viridiplantae</taxon>
        <taxon>Streptophyta</taxon>
        <taxon>Embryophyta</taxon>
        <taxon>Tracheophyta</taxon>
        <taxon>Spermatophyta</taxon>
        <taxon>Magnoliopsida</taxon>
        <taxon>Proteales</taxon>
        <taxon>Nelumbonaceae</taxon>
        <taxon>Nelumbo</taxon>
    </lineage>
</organism>
<accession>A0A822ZMZ8</accession>
<reference evidence="3 4" key="1">
    <citation type="journal article" date="2020" name="Mol. Biol. Evol.">
        <title>Distinct Expression and Methylation Patterns for Genes with Different Fates following a Single Whole-Genome Duplication in Flowering Plants.</title>
        <authorList>
            <person name="Shi T."/>
            <person name="Rahmani R.S."/>
            <person name="Gugger P.F."/>
            <person name="Wang M."/>
            <person name="Li H."/>
            <person name="Zhang Y."/>
            <person name="Li Z."/>
            <person name="Wang Q."/>
            <person name="Van de Peer Y."/>
            <person name="Marchal K."/>
            <person name="Chen J."/>
        </authorList>
    </citation>
    <scope>NUCLEOTIDE SEQUENCE [LARGE SCALE GENOMIC DNA]</scope>
    <source>
        <tissue evidence="3">Leaf</tissue>
    </source>
</reference>
<evidence type="ECO:0000256" key="2">
    <source>
        <dbReference type="SAM" id="MobiDB-lite"/>
    </source>
</evidence>
<keyword evidence="4" id="KW-1185">Reference proteome</keyword>
<evidence type="ECO:0000313" key="3">
    <source>
        <dbReference type="EMBL" id="DAD44865.1"/>
    </source>
</evidence>
<sequence>MAQLFKSRSCGPGRISVLELSPPTPSLYLTENEDEEGEEDDDGDDYFSNPISTPLMIPAGREGGARDERHHFPILEILLAALKKSLVTCSMEREDICAMDISWPTYARHVSHLTFDRYNGILGLLVEFENDVPSRVPSASSFCQNISQLCNFSFLPGRVVSLISSVIVERLRIVAGEIAVRRRKHYSIGRGR</sequence>
<dbReference type="GO" id="GO:0005096">
    <property type="term" value="F:GTPase activator activity"/>
    <property type="evidence" value="ECO:0007669"/>
    <property type="project" value="UniProtKB-KW"/>
</dbReference>
<evidence type="ECO:0000313" key="4">
    <source>
        <dbReference type="Proteomes" id="UP000607653"/>
    </source>
</evidence>
<dbReference type="PANTHER" id="PTHR23177:SF64">
    <property type="entry name" value="RHO GTPASE-ACTIVATING PROTEIN 1"/>
    <property type="match status" value="1"/>
</dbReference>
<name>A0A822ZMZ8_NELNU</name>
<keyword evidence="1" id="KW-0343">GTPase activation</keyword>
<gene>
    <name evidence="3" type="ORF">HUJ06_003095</name>
</gene>
<evidence type="ECO:0000256" key="1">
    <source>
        <dbReference type="ARBA" id="ARBA00022468"/>
    </source>
</evidence>
<proteinExistence type="predicted"/>
<dbReference type="PANTHER" id="PTHR23177">
    <property type="entry name" value="MKIAA1688 PROTEIN"/>
    <property type="match status" value="1"/>
</dbReference>
<protein>
    <submittedName>
        <fullName evidence="3">Uncharacterized protein</fullName>
    </submittedName>
</protein>